<dbReference type="Pfam" id="PF04073">
    <property type="entry name" value="tRNA_edit"/>
    <property type="match status" value="1"/>
</dbReference>
<feature type="domain" description="YbaK/aminoacyl-tRNA synthetase-associated" evidence="2">
    <location>
        <begin position="31"/>
        <end position="148"/>
    </location>
</feature>
<dbReference type="STRING" id="1423739.FC85_GL002648"/>
<accession>A0A0R1SEH8</accession>
<dbReference type="InterPro" id="IPR007214">
    <property type="entry name" value="YbaK/aa-tRNA-synth-assoc-dom"/>
</dbReference>
<reference evidence="3 4" key="1">
    <citation type="journal article" date="2015" name="Genome Announc.">
        <title>Expanding the biotechnology potential of lactobacilli through comparative genomics of 213 strains and associated genera.</title>
        <authorList>
            <person name="Sun Z."/>
            <person name="Harris H.M."/>
            <person name="McCann A."/>
            <person name="Guo C."/>
            <person name="Argimon S."/>
            <person name="Zhang W."/>
            <person name="Yang X."/>
            <person name="Jeffery I.B."/>
            <person name="Cooney J.C."/>
            <person name="Kagawa T.F."/>
            <person name="Liu W."/>
            <person name="Song Y."/>
            <person name="Salvetti E."/>
            <person name="Wrobel A."/>
            <person name="Rasinkangas P."/>
            <person name="Parkhill J."/>
            <person name="Rea M.C."/>
            <person name="O'Sullivan O."/>
            <person name="Ritari J."/>
            <person name="Douillard F.P."/>
            <person name="Paul Ross R."/>
            <person name="Yang R."/>
            <person name="Briner A.E."/>
            <person name="Felis G.E."/>
            <person name="de Vos W.M."/>
            <person name="Barrangou R."/>
            <person name="Klaenhammer T.R."/>
            <person name="Caufield P.W."/>
            <person name="Cui Y."/>
            <person name="Zhang H."/>
            <person name="O'Toole P.W."/>
        </authorList>
    </citation>
    <scope>NUCLEOTIDE SEQUENCE [LARGE SCALE GENOMIC DNA]</scope>
    <source>
        <strain evidence="3 4">DSM 14421</strain>
    </source>
</reference>
<dbReference type="Proteomes" id="UP000052013">
    <property type="component" value="Unassembled WGS sequence"/>
</dbReference>
<dbReference type="Gene3D" id="3.90.960.10">
    <property type="entry name" value="YbaK/aminoacyl-tRNA synthetase-associated domain"/>
    <property type="match status" value="1"/>
</dbReference>
<proteinExistence type="predicted"/>
<dbReference type="PANTHER" id="PTHR30411">
    <property type="entry name" value="CYTOPLASMIC PROTEIN"/>
    <property type="match status" value="1"/>
</dbReference>
<dbReference type="GO" id="GO:0006412">
    <property type="term" value="P:translation"/>
    <property type="evidence" value="ECO:0007669"/>
    <property type="project" value="UniProtKB-KW"/>
</dbReference>
<keyword evidence="1" id="KW-0648">Protein biosynthesis</keyword>
<dbReference type="CDD" id="cd04333">
    <property type="entry name" value="ProX_deacylase"/>
    <property type="match status" value="1"/>
</dbReference>
<gene>
    <name evidence="3" type="ORF">FC85_GL002648</name>
</gene>
<name>A0A0R1SEH8_9LACO</name>
<sequence>MDSEAINLSTVQMKNLLHHYGLSDRYFKLSETGATVEEAAETIHVSPDAIAKSLVLTVNQQPIVVVLSGTARLGNHQFKEEFEVRPRLLAPDKVKEVTGFPVGGVNPIGLDNALPVYLDNSLRDIPWLYPAAGDPFHALKLSLDELIELSRPVRWVKVSRVG</sequence>
<dbReference type="EMBL" id="AZEY01000029">
    <property type="protein sequence ID" value="KRL67789.1"/>
    <property type="molecule type" value="Genomic_DNA"/>
</dbReference>
<evidence type="ECO:0000313" key="3">
    <source>
        <dbReference type="EMBL" id="KRL67789.1"/>
    </source>
</evidence>
<dbReference type="AlphaFoldDB" id="A0A0R1SEH8"/>
<organism evidence="3 4">
    <name type="scientific">Lentilactobacillus diolivorans DSM 14421</name>
    <dbReference type="NCBI Taxonomy" id="1423739"/>
    <lineage>
        <taxon>Bacteria</taxon>
        <taxon>Bacillati</taxon>
        <taxon>Bacillota</taxon>
        <taxon>Bacilli</taxon>
        <taxon>Lactobacillales</taxon>
        <taxon>Lactobacillaceae</taxon>
        <taxon>Lentilactobacillus</taxon>
    </lineage>
</organism>
<dbReference type="InterPro" id="IPR036754">
    <property type="entry name" value="YbaK/aa-tRNA-synt-asso_dom_sf"/>
</dbReference>
<evidence type="ECO:0000313" key="4">
    <source>
        <dbReference type="Proteomes" id="UP000052013"/>
    </source>
</evidence>
<dbReference type="PATRIC" id="fig|1423739.3.peg.2745"/>
<dbReference type="GO" id="GO:0002161">
    <property type="term" value="F:aminoacyl-tRNA deacylase activity"/>
    <property type="evidence" value="ECO:0007669"/>
    <property type="project" value="InterPro"/>
</dbReference>
<protein>
    <submittedName>
        <fullName evidence="3">EbsC YbaK protein</fullName>
    </submittedName>
</protein>
<comment type="caution">
    <text evidence="3">The sequence shown here is derived from an EMBL/GenBank/DDBJ whole genome shotgun (WGS) entry which is preliminary data.</text>
</comment>
<evidence type="ECO:0000259" key="2">
    <source>
        <dbReference type="Pfam" id="PF04073"/>
    </source>
</evidence>
<evidence type="ECO:0000256" key="1">
    <source>
        <dbReference type="ARBA" id="ARBA00022917"/>
    </source>
</evidence>
<dbReference type="PANTHER" id="PTHR30411:SF1">
    <property type="entry name" value="CYTOPLASMIC PROTEIN"/>
    <property type="match status" value="1"/>
</dbReference>
<dbReference type="SUPFAM" id="SSF55826">
    <property type="entry name" value="YbaK/ProRS associated domain"/>
    <property type="match status" value="1"/>
</dbReference>